<dbReference type="PANTHER" id="PTHR14950:SF70">
    <property type="entry name" value="ENDORIBONUCLEASE DICER HOMOLOG 2"/>
    <property type="match status" value="1"/>
</dbReference>
<dbReference type="GO" id="GO:0005524">
    <property type="term" value="F:ATP binding"/>
    <property type="evidence" value="ECO:0007669"/>
    <property type="project" value="UniProtKB-KW"/>
</dbReference>
<comment type="cofactor">
    <cofactor evidence="1">
        <name>Mn(2+)</name>
        <dbReference type="ChEBI" id="CHEBI:29035"/>
    </cofactor>
</comment>
<feature type="domain" description="Helicase ATP-binding" evidence="18">
    <location>
        <begin position="29"/>
        <end position="149"/>
    </location>
</feature>
<evidence type="ECO:0000256" key="9">
    <source>
        <dbReference type="ARBA" id="ARBA00022806"/>
    </source>
</evidence>
<dbReference type="InterPro" id="IPR003100">
    <property type="entry name" value="PAZ_dom"/>
</dbReference>
<dbReference type="AlphaFoldDB" id="A0A6A6K4V6"/>
<keyword evidence="12 14" id="KW-0694">RNA-binding</keyword>
<dbReference type="Pfam" id="PF03368">
    <property type="entry name" value="Dicer_dimer"/>
    <property type="match status" value="1"/>
</dbReference>
<feature type="domain" description="Dicer dsRNA-binding fold" evidence="19">
    <location>
        <begin position="233"/>
        <end position="319"/>
    </location>
</feature>
<keyword evidence="3" id="KW-0540">Nuclease</keyword>
<dbReference type="InterPro" id="IPR014001">
    <property type="entry name" value="Helicase_ATP-bd"/>
</dbReference>
<comment type="cofactor">
    <cofactor evidence="2">
        <name>Mg(2+)</name>
        <dbReference type="ChEBI" id="CHEBI:18420"/>
    </cofactor>
</comment>
<evidence type="ECO:0000256" key="8">
    <source>
        <dbReference type="ARBA" id="ARBA00022801"/>
    </source>
</evidence>
<keyword evidence="6" id="KW-0547">Nucleotide-binding</keyword>
<dbReference type="InterPro" id="IPR038248">
    <property type="entry name" value="Dicer_dimer_sf"/>
</dbReference>
<dbReference type="Pfam" id="PF00035">
    <property type="entry name" value="dsrm"/>
    <property type="match status" value="1"/>
</dbReference>
<evidence type="ECO:0000256" key="12">
    <source>
        <dbReference type="ARBA" id="ARBA00022884"/>
    </source>
</evidence>
<evidence type="ECO:0000256" key="6">
    <source>
        <dbReference type="ARBA" id="ARBA00022741"/>
    </source>
</evidence>
<evidence type="ECO:0000256" key="13">
    <source>
        <dbReference type="ARBA" id="ARBA00023211"/>
    </source>
</evidence>
<feature type="domain" description="DRBM" evidence="15">
    <location>
        <begin position="843"/>
        <end position="910"/>
    </location>
</feature>
<keyword evidence="11" id="KW-0460">Magnesium</keyword>
<dbReference type="Pfam" id="PF00636">
    <property type="entry name" value="Ribonuclease_3"/>
    <property type="match status" value="1"/>
</dbReference>
<keyword evidence="9" id="KW-0347">Helicase</keyword>
<evidence type="ECO:0000256" key="7">
    <source>
        <dbReference type="ARBA" id="ARBA00022759"/>
    </source>
</evidence>
<dbReference type="InterPro" id="IPR000999">
    <property type="entry name" value="RNase_III_dom"/>
</dbReference>
<dbReference type="InterPro" id="IPR036085">
    <property type="entry name" value="PAZ_dom_sf"/>
</dbReference>
<name>A0A6A6K4V6_HEVBR</name>
<dbReference type="SMART" id="SM00358">
    <property type="entry name" value="DSRM"/>
    <property type="match status" value="1"/>
</dbReference>
<keyword evidence="7" id="KW-0255">Endonuclease</keyword>
<dbReference type="InterPro" id="IPR005034">
    <property type="entry name" value="Dicer_dimerisation"/>
</dbReference>
<comment type="caution">
    <text evidence="20">The sequence shown here is derived from an EMBL/GenBank/DDBJ whole genome shotgun (WGS) entry which is preliminary data.</text>
</comment>
<dbReference type="GO" id="GO:0046872">
    <property type="term" value="F:metal ion binding"/>
    <property type="evidence" value="ECO:0007669"/>
    <property type="project" value="UniProtKB-KW"/>
</dbReference>
<dbReference type="GO" id="GO:0005737">
    <property type="term" value="C:cytoplasm"/>
    <property type="evidence" value="ECO:0007669"/>
    <property type="project" value="TreeGrafter"/>
</dbReference>
<dbReference type="SUPFAM" id="SSF54768">
    <property type="entry name" value="dsRNA-binding domain-like"/>
    <property type="match status" value="1"/>
</dbReference>
<keyword evidence="13" id="KW-0464">Manganese</keyword>
<evidence type="ECO:0000256" key="11">
    <source>
        <dbReference type="ARBA" id="ARBA00022842"/>
    </source>
</evidence>
<dbReference type="Pfam" id="PF00270">
    <property type="entry name" value="DEAD"/>
    <property type="match status" value="1"/>
</dbReference>
<gene>
    <name evidence="20" type="ORF">GH714_043440</name>
</gene>
<dbReference type="InterPro" id="IPR027417">
    <property type="entry name" value="P-loop_NTPase"/>
</dbReference>
<dbReference type="Gene3D" id="3.30.160.380">
    <property type="entry name" value="Dicer dimerisation domain"/>
    <property type="match status" value="1"/>
</dbReference>
<feature type="domain" description="PAZ" evidence="17">
    <location>
        <begin position="498"/>
        <end position="609"/>
    </location>
</feature>
<dbReference type="Gene3D" id="1.10.1520.10">
    <property type="entry name" value="Ribonuclease III domain"/>
    <property type="match status" value="1"/>
</dbReference>
<dbReference type="GO" id="GO:0003723">
    <property type="term" value="F:RNA binding"/>
    <property type="evidence" value="ECO:0007669"/>
    <property type="project" value="UniProtKB-UniRule"/>
</dbReference>
<dbReference type="GO" id="GO:0005634">
    <property type="term" value="C:nucleus"/>
    <property type="evidence" value="ECO:0007669"/>
    <property type="project" value="TreeGrafter"/>
</dbReference>
<proteinExistence type="predicted"/>
<evidence type="ECO:0000256" key="10">
    <source>
        <dbReference type="ARBA" id="ARBA00022840"/>
    </source>
</evidence>
<dbReference type="PROSITE" id="PS50137">
    <property type="entry name" value="DS_RBD"/>
    <property type="match status" value="1"/>
</dbReference>
<evidence type="ECO:0000256" key="5">
    <source>
        <dbReference type="ARBA" id="ARBA00022737"/>
    </source>
</evidence>
<dbReference type="InterPro" id="IPR036389">
    <property type="entry name" value="RNase_III_sf"/>
</dbReference>
<dbReference type="SUPFAM" id="SSF101690">
    <property type="entry name" value="PAZ domain"/>
    <property type="match status" value="1"/>
</dbReference>
<evidence type="ECO:0000313" key="21">
    <source>
        <dbReference type="Proteomes" id="UP000467840"/>
    </source>
</evidence>
<evidence type="ECO:0000256" key="4">
    <source>
        <dbReference type="ARBA" id="ARBA00022723"/>
    </source>
</evidence>
<keyword evidence="10" id="KW-0067">ATP-binding</keyword>
<dbReference type="InterPro" id="IPR014720">
    <property type="entry name" value="dsRBD_dom"/>
</dbReference>
<dbReference type="PROSITE" id="PS51192">
    <property type="entry name" value="HELICASE_ATP_BIND_1"/>
    <property type="match status" value="1"/>
</dbReference>
<dbReference type="SUPFAM" id="SSF52540">
    <property type="entry name" value="P-loop containing nucleoside triphosphate hydrolases"/>
    <property type="match status" value="1"/>
</dbReference>
<dbReference type="GO" id="GO:0030422">
    <property type="term" value="P:siRNA processing"/>
    <property type="evidence" value="ECO:0007669"/>
    <property type="project" value="TreeGrafter"/>
</dbReference>
<keyword evidence="8" id="KW-0378">Hydrolase</keyword>
<dbReference type="PROSITE" id="PS51327">
    <property type="entry name" value="DICER_DSRBF"/>
    <property type="match status" value="1"/>
</dbReference>
<dbReference type="SMART" id="SM00949">
    <property type="entry name" value="PAZ"/>
    <property type="match status" value="1"/>
</dbReference>
<dbReference type="InterPro" id="IPR011545">
    <property type="entry name" value="DEAD/DEAH_box_helicase_dom"/>
</dbReference>
<evidence type="ECO:0000259" key="15">
    <source>
        <dbReference type="PROSITE" id="PS50137"/>
    </source>
</evidence>
<dbReference type="GO" id="GO:0004386">
    <property type="term" value="F:helicase activity"/>
    <property type="evidence" value="ECO:0007669"/>
    <property type="project" value="UniProtKB-KW"/>
</dbReference>
<dbReference type="EMBL" id="JAAGAX010000020">
    <property type="protein sequence ID" value="KAF2283116.1"/>
    <property type="molecule type" value="Genomic_DNA"/>
</dbReference>
<evidence type="ECO:0000259" key="16">
    <source>
        <dbReference type="PROSITE" id="PS50142"/>
    </source>
</evidence>
<dbReference type="PROSITE" id="PS50821">
    <property type="entry name" value="PAZ"/>
    <property type="match status" value="1"/>
</dbReference>
<evidence type="ECO:0000259" key="19">
    <source>
        <dbReference type="PROSITE" id="PS51327"/>
    </source>
</evidence>
<dbReference type="PANTHER" id="PTHR14950">
    <property type="entry name" value="DICER-RELATED"/>
    <property type="match status" value="1"/>
</dbReference>
<protein>
    <submittedName>
        <fullName evidence="20">Uncharacterized protein</fullName>
    </submittedName>
</protein>
<dbReference type="Gene3D" id="2.170.260.10">
    <property type="entry name" value="paz domain"/>
    <property type="match status" value="1"/>
</dbReference>
<organism evidence="20 21">
    <name type="scientific">Hevea brasiliensis</name>
    <name type="common">Para rubber tree</name>
    <name type="synonym">Siphonia brasiliensis</name>
    <dbReference type="NCBI Taxonomy" id="3981"/>
    <lineage>
        <taxon>Eukaryota</taxon>
        <taxon>Viridiplantae</taxon>
        <taxon>Streptophyta</taxon>
        <taxon>Embryophyta</taxon>
        <taxon>Tracheophyta</taxon>
        <taxon>Spermatophyta</taxon>
        <taxon>Magnoliopsida</taxon>
        <taxon>eudicotyledons</taxon>
        <taxon>Gunneridae</taxon>
        <taxon>Pentapetalae</taxon>
        <taxon>rosids</taxon>
        <taxon>fabids</taxon>
        <taxon>Malpighiales</taxon>
        <taxon>Euphorbiaceae</taxon>
        <taxon>Crotonoideae</taxon>
        <taxon>Micrandreae</taxon>
        <taxon>Hevea</taxon>
    </lineage>
</organism>
<keyword evidence="21" id="KW-1185">Reference proteome</keyword>
<evidence type="ECO:0000259" key="17">
    <source>
        <dbReference type="PROSITE" id="PS50821"/>
    </source>
</evidence>
<sequence>MEPVYMDTDDTQKLAAEPLPFARSYQLEALEKALKQNTVLLLETGSGKTLVAIMLLRSYAHLLRKPSPFIAVFLVPQVVLVHQQAEAVESHTDLIVGKYCGEMGVDFRDAASWKQRLQKHEEFYHCQLSFGNCNLPRIFGMTASPIKSKGAKSEPTYWPKIRELENMMHSKAAEVLSCPKSNFLSRGKSDAFGENIVKEFNLEASQTFDNCIRTGPKWSIGVNAKDDVDAGLLTTKIFCLVDSLLEYRYFKPAPRCVIDEEREICTLLLPKSCPIETICVQGNIKTLKQKACLEACKQLHKIGALTDNLVPDCVEEEAVVKEVGNVPYDDEQPMYYPPELVSQGSKESKGTYYFYLIELNQNFDSDIPVHNIILLMRSELESNILSLDFDFELDRGRLTVKLKYIGEIDLTPEMVLICRKFLIALFKVLVDRNLNELEEILNGLQLSNDPEIDYLLLPSMGSCQKPSIDWNSIIFILFSHENAWKYHVNSPLKDCTRTMWTKNGQVCKCMLQNSLVYTPHNGEVYCIEGISDHLDGRSLLKLKNGDYTSYKEYYKDKYDIELLFDQELLLRGRHIFPLHYYLLRCRQHKGKDSQNAYVELPPELCCIKMSPISISTFYSFTFVPSIMHRIESLLIAVNLKKMHLDHCTQNVVIPTIKGFIRNESFDPKNWMVPGDASGNYSLREDFLSNARSLYITRRRKLKKKKVADVVEALIGAYLSAGGEIAALLFLNWIGLLTEMRSASVNNDCYARSAVREGLHKHILYTSQKLDKDIGFAVKCCENYSSESTFGWESEISFPKVLGDVMESLAGAIFVDSGYNKDVVFRSIRPLLEPLVTLETLRLNPTKELNELCQIKHFKKKNPFVPLNNGMSSVTVEVKANGVKFKHTSTAANKKTAEKLASKEVLRVLKEKFNI</sequence>
<reference evidence="20 21" key="1">
    <citation type="journal article" date="2020" name="Mol. Plant">
        <title>The Chromosome-Based Rubber Tree Genome Provides New Insights into Spurge Genome Evolution and Rubber Biosynthesis.</title>
        <authorList>
            <person name="Liu J."/>
            <person name="Shi C."/>
            <person name="Shi C.C."/>
            <person name="Li W."/>
            <person name="Zhang Q.J."/>
            <person name="Zhang Y."/>
            <person name="Li K."/>
            <person name="Lu H.F."/>
            <person name="Shi C."/>
            <person name="Zhu S.T."/>
            <person name="Xiao Z.Y."/>
            <person name="Nan H."/>
            <person name="Yue Y."/>
            <person name="Zhu X.G."/>
            <person name="Wu Y."/>
            <person name="Hong X.N."/>
            <person name="Fan G.Y."/>
            <person name="Tong Y."/>
            <person name="Zhang D."/>
            <person name="Mao C.L."/>
            <person name="Liu Y.L."/>
            <person name="Hao S.J."/>
            <person name="Liu W.Q."/>
            <person name="Lv M.Q."/>
            <person name="Zhang H.B."/>
            <person name="Liu Y."/>
            <person name="Hu-Tang G.R."/>
            <person name="Wang J.P."/>
            <person name="Wang J.H."/>
            <person name="Sun Y.H."/>
            <person name="Ni S.B."/>
            <person name="Chen W.B."/>
            <person name="Zhang X.C."/>
            <person name="Jiao Y.N."/>
            <person name="Eichler E.E."/>
            <person name="Li G.H."/>
            <person name="Liu X."/>
            <person name="Gao L.Z."/>
        </authorList>
    </citation>
    <scope>NUCLEOTIDE SEQUENCE [LARGE SCALE GENOMIC DNA]</scope>
    <source>
        <strain evidence="21">cv. GT1</strain>
        <tissue evidence="20">Leaf</tissue>
    </source>
</reference>
<evidence type="ECO:0000256" key="3">
    <source>
        <dbReference type="ARBA" id="ARBA00022722"/>
    </source>
</evidence>
<dbReference type="Gene3D" id="3.30.160.20">
    <property type="match status" value="1"/>
</dbReference>
<dbReference type="Gene3D" id="3.40.50.300">
    <property type="entry name" value="P-loop containing nucleotide triphosphate hydrolases"/>
    <property type="match status" value="1"/>
</dbReference>
<evidence type="ECO:0000313" key="20">
    <source>
        <dbReference type="EMBL" id="KAF2283116.1"/>
    </source>
</evidence>
<dbReference type="GO" id="GO:0004525">
    <property type="term" value="F:ribonuclease III activity"/>
    <property type="evidence" value="ECO:0007669"/>
    <property type="project" value="InterPro"/>
</dbReference>
<dbReference type="Pfam" id="PF02170">
    <property type="entry name" value="PAZ"/>
    <property type="match status" value="1"/>
</dbReference>
<evidence type="ECO:0000256" key="2">
    <source>
        <dbReference type="ARBA" id="ARBA00001946"/>
    </source>
</evidence>
<feature type="domain" description="RNase III" evidence="16">
    <location>
        <begin position="734"/>
        <end position="817"/>
    </location>
</feature>
<evidence type="ECO:0000256" key="1">
    <source>
        <dbReference type="ARBA" id="ARBA00001936"/>
    </source>
</evidence>
<keyword evidence="4" id="KW-0479">Metal-binding</keyword>
<keyword evidence="5" id="KW-0677">Repeat</keyword>
<dbReference type="CDD" id="cd00593">
    <property type="entry name" value="RIBOc"/>
    <property type="match status" value="1"/>
</dbReference>
<evidence type="ECO:0000256" key="14">
    <source>
        <dbReference type="PROSITE-ProRule" id="PRU00657"/>
    </source>
</evidence>
<dbReference type="SUPFAM" id="SSF69065">
    <property type="entry name" value="RNase III domain-like"/>
    <property type="match status" value="1"/>
</dbReference>
<dbReference type="PROSITE" id="PS50142">
    <property type="entry name" value="RNASE_3_2"/>
    <property type="match status" value="1"/>
</dbReference>
<evidence type="ECO:0000259" key="18">
    <source>
        <dbReference type="PROSITE" id="PS51192"/>
    </source>
</evidence>
<dbReference type="Proteomes" id="UP000467840">
    <property type="component" value="Unassembled WGS sequence"/>
</dbReference>
<accession>A0A6A6K4V6</accession>